<keyword evidence="1" id="KW-0812">Transmembrane</keyword>
<keyword evidence="1" id="KW-1133">Transmembrane helix</keyword>
<reference evidence="2" key="1">
    <citation type="journal article" date="2020" name="Stud. Mycol.">
        <title>101 Dothideomycetes genomes: a test case for predicting lifestyles and emergence of pathogens.</title>
        <authorList>
            <person name="Haridas S."/>
            <person name="Albert R."/>
            <person name="Binder M."/>
            <person name="Bloem J."/>
            <person name="Labutti K."/>
            <person name="Salamov A."/>
            <person name="Andreopoulos B."/>
            <person name="Baker S."/>
            <person name="Barry K."/>
            <person name="Bills G."/>
            <person name="Bluhm B."/>
            <person name="Cannon C."/>
            <person name="Castanera R."/>
            <person name="Culley D."/>
            <person name="Daum C."/>
            <person name="Ezra D."/>
            <person name="Gonzalez J."/>
            <person name="Henrissat B."/>
            <person name="Kuo A."/>
            <person name="Liang C."/>
            <person name="Lipzen A."/>
            <person name="Lutzoni F."/>
            <person name="Magnuson J."/>
            <person name="Mondo S."/>
            <person name="Nolan M."/>
            <person name="Ohm R."/>
            <person name="Pangilinan J."/>
            <person name="Park H.-J."/>
            <person name="Ramirez L."/>
            <person name="Alfaro M."/>
            <person name="Sun H."/>
            <person name="Tritt A."/>
            <person name="Yoshinaga Y."/>
            <person name="Zwiers L.-H."/>
            <person name="Turgeon B."/>
            <person name="Goodwin S."/>
            <person name="Spatafora J."/>
            <person name="Crous P."/>
            <person name="Grigoriev I."/>
        </authorList>
    </citation>
    <scope>NUCLEOTIDE SEQUENCE</scope>
    <source>
        <strain evidence="2">CBS 473.64</strain>
    </source>
</reference>
<gene>
    <name evidence="2" type="ORF">P280DRAFT_152825</name>
</gene>
<protein>
    <submittedName>
        <fullName evidence="2">Uncharacterized protein</fullName>
    </submittedName>
</protein>
<feature type="transmembrane region" description="Helical" evidence="1">
    <location>
        <begin position="6"/>
        <end position="32"/>
    </location>
</feature>
<organism evidence="2 3">
    <name type="scientific">Massarina eburnea CBS 473.64</name>
    <dbReference type="NCBI Taxonomy" id="1395130"/>
    <lineage>
        <taxon>Eukaryota</taxon>
        <taxon>Fungi</taxon>
        <taxon>Dikarya</taxon>
        <taxon>Ascomycota</taxon>
        <taxon>Pezizomycotina</taxon>
        <taxon>Dothideomycetes</taxon>
        <taxon>Pleosporomycetidae</taxon>
        <taxon>Pleosporales</taxon>
        <taxon>Massarineae</taxon>
        <taxon>Massarinaceae</taxon>
        <taxon>Massarina</taxon>
    </lineage>
</organism>
<keyword evidence="1" id="KW-0472">Membrane</keyword>
<keyword evidence="3" id="KW-1185">Reference proteome</keyword>
<accession>A0A6A6RPK5</accession>
<proteinExistence type="predicted"/>
<dbReference type="EMBL" id="MU006798">
    <property type="protein sequence ID" value="KAF2636511.1"/>
    <property type="molecule type" value="Genomic_DNA"/>
</dbReference>
<name>A0A6A6RPK5_9PLEO</name>
<evidence type="ECO:0000313" key="2">
    <source>
        <dbReference type="EMBL" id="KAF2636511.1"/>
    </source>
</evidence>
<dbReference type="Proteomes" id="UP000799753">
    <property type="component" value="Unassembled WGS sequence"/>
</dbReference>
<dbReference type="AlphaFoldDB" id="A0A6A6RPK5"/>
<sequence>MYVCFIVLHLMGIYVGVCGVGIIYLLLLLLLLPPSSFFTAQYSESLPSIPFHTLSQQIFIFPSLHDPPPPPLPPIPPPIPIPIPEPEPPFFFPFSFSLSFPFLPPPPPRAGLPTPLPVPASSSSRRTRWCGGTSYSSRQRVCGVGDGYESGRRWEYGWVRVESGGKAWWDWVVVGGLEGLDGEGEEGERPRTRLVKWVRVCWRDCVVGYMLG</sequence>
<evidence type="ECO:0000313" key="3">
    <source>
        <dbReference type="Proteomes" id="UP000799753"/>
    </source>
</evidence>
<evidence type="ECO:0000256" key="1">
    <source>
        <dbReference type="SAM" id="Phobius"/>
    </source>
</evidence>